<proteinExistence type="inferred from homology"/>
<protein>
    <submittedName>
        <fullName evidence="3">Uncharacterized protein</fullName>
    </submittedName>
</protein>
<dbReference type="Pfam" id="PF03194">
    <property type="entry name" value="LUC7"/>
    <property type="match status" value="1"/>
</dbReference>
<dbReference type="PANTHER" id="PTHR12375">
    <property type="entry name" value="RNA-BINDING PROTEIN LUC7-RELATED"/>
    <property type="match status" value="1"/>
</dbReference>
<comment type="similarity">
    <text evidence="1">Belongs to the Luc7 family.</text>
</comment>
<feature type="compositionally biased region" description="Basic and acidic residues" evidence="2">
    <location>
        <begin position="262"/>
        <end position="348"/>
    </location>
</feature>
<dbReference type="GO" id="GO:0005685">
    <property type="term" value="C:U1 snRNP"/>
    <property type="evidence" value="ECO:0007669"/>
    <property type="project" value="InterPro"/>
</dbReference>
<gene>
    <name evidence="3" type="ORF">PBIL07802_LOCUS26604</name>
</gene>
<dbReference type="GO" id="GO:0003729">
    <property type="term" value="F:mRNA binding"/>
    <property type="evidence" value="ECO:0007669"/>
    <property type="project" value="InterPro"/>
</dbReference>
<accession>A0A7S3LUA3</accession>
<feature type="region of interest" description="Disordered" evidence="2">
    <location>
        <begin position="177"/>
        <end position="197"/>
    </location>
</feature>
<dbReference type="InterPro" id="IPR004882">
    <property type="entry name" value="Luc7-rel"/>
</dbReference>
<evidence type="ECO:0000256" key="1">
    <source>
        <dbReference type="ARBA" id="ARBA00005655"/>
    </source>
</evidence>
<name>A0A7S3LUA3_9EUKA</name>
<dbReference type="GO" id="GO:0006376">
    <property type="term" value="P:mRNA splice site recognition"/>
    <property type="evidence" value="ECO:0007669"/>
    <property type="project" value="InterPro"/>
</dbReference>
<evidence type="ECO:0000313" key="3">
    <source>
        <dbReference type="EMBL" id="CAE0264300.1"/>
    </source>
</evidence>
<organism evidence="3">
    <name type="scientific">Palpitomonas bilix</name>
    <dbReference type="NCBI Taxonomy" id="652834"/>
    <lineage>
        <taxon>Eukaryota</taxon>
        <taxon>Eukaryota incertae sedis</taxon>
    </lineage>
</organism>
<feature type="region of interest" description="Disordered" evidence="2">
    <location>
        <begin position="246"/>
        <end position="368"/>
    </location>
</feature>
<dbReference type="AlphaFoldDB" id="A0A7S3LUA3"/>
<sequence length="368" mass="42991">MALAEQRAMLEQLMQQLPGADPNANKSFEDEDVCKPYLCGLCPREVFTNTKMDFGPCDKLHNDDIREKYLAAKKEGKRFRFEIEFEREIEKIVNDCDRRIKSSEKRVNKGEESAPVVAVSEAEKDPAVMAIAMEIEATLAEAEKKGEEGDVDESMRLNDKVKELELKKMVAQGEALKKLMPAESKEEEGESEGPSRKMIFHQQKLRVCDICGAFLSATDSDKRLADHFGGKLHIGYLQVRNKVEEVKKKREEESNGEPGEIQDGKDVAAVDEKGGRRGGSRDGGRYDRDERQGGRYDRRREDDRYSRHGRDRYDRDRYDNRRYNRDRYDRYDRDRHDRYDRRDRDRSDRRHRRSDSGSRSPPRRRDRD</sequence>
<dbReference type="EMBL" id="HBIB01040814">
    <property type="protein sequence ID" value="CAE0264300.1"/>
    <property type="molecule type" value="Transcribed_RNA"/>
</dbReference>
<evidence type="ECO:0000256" key="2">
    <source>
        <dbReference type="SAM" id="MobiDB-lite"/>
    </source>
</evidence>
<reference evidence="3" key="1">
    <citation type="submission" date="2021-01" db="EMBL/GenBank/DDBJ databases">
        <authorList>
            <person name="Corre E."/>
            <person name="Pelletier E."/>
            <person name="Niang G."/>
            <person name="Scheremetjew M."/>
            <person name="Finn R."/>
            <person name="Kale V."/>
            <person name="Holt S."/>
            <person name="Cochrane G."/>
            <person name="Meng A."/>
            <person name="Brown T."/>
            <person name="Cohen L."/>
        </authorList>
    </citation>
    <scope>NUCLEOTIDE SEQUENCE</scope>
    <source>
        <strain evidence="3">NIES-2562</strain>
    </source>
</reference>